<evidence type="ECO:0000256" key="3">
    <source>
        <dbReference type="ARBA" id="ARBA00022617"/>
    </source>
</evidence>
<keyword evidence="8" id="KW-1003">Cell membrane</keyword>
<dbReference type="AlphaFoldDB" id="A0A0J1H109"/>
<feature type="transmembrane region" description="Helical" evidence="8">
    <location>
        <begin position="43"/>
        <end position="68"/>
    </location>
</feature>
<feature type="domain" description="Ferric oxidoreductase" evidence="9">
    <location>
        <begin position="48"/>
        <end position="160"/>
    </location>
</feature>
<evidence type="ECO:0000256" key="7">
    <source>
        <dbReference type="ARBA" id="ARBA00023136"/>
    </source>
</evidence>
<feature type="transmembrane region" description="Helical" evidence="8">
    <location>
        <begin position="172"/>
        <end position="190"/>
    </location>
</feature>
<keyword evidence="8" id="KW-0285">Flavoprotein</keyword>
<keyword evidence="8" id="KW-0479">Metal-binding</keyword>
<dbReference type="GO" id="GO:0020037">
    <property type="term" value="F:heme binding"/>
    <property type="evidence" value="ECO:0007669"/>
    <property type="project" value="UniProtKB-UniRule"/>
</dbReference>
<evidence type="ECO:0000256" key="5">
    <source>
        <dbReference type="ARBA" id="ARBA00022989"/>
    </source>
</evidence>
<protein>
    <recommendedName>
        <fullName evidence="8">Protein-methionine-sulfoxide reductase heme-binding subunit MsrQ</fullName>
    </recommendedName>
    <alternativeName>
        <fullName evidence="8">Flavocytochrome MsrQ</fullName>
    </alternativeName>
</protein>
<dbReference type="Proteomes" id="UP000036097">
    <property type="component" value="Unassembled WGS sequence"/>
</dbReference>
<dbReference type="HAMAP" id="MF_01207">
    <property type="entry name" value="MsrQ"/>
    <property type="match status" value="1"/>
</dbReference>
<feature type="transmembrane region" description="Helical" evidence="8">
    <location>
        <begin position="80"/>
        <end position="98"/>
    </location>
</feature>
<evidence type="ECO:0000256" key="8">
    <source>
        <dbReference type="HAMAP-Rule" id="MF_01207"/>
    </source>
</evidence>
<dbReference type="GO" id="GO:0016679">
    <property type="term" value="F:oxidoreductase activity, acting on diphenols and related substances as donors"/>
    <property type="evidence" value="ECO:0007669"/>
    <property type="project" value="TreeGrafter"/>
</dbReference>
<sequence>MTLKPIHIRAIKALIHLVSLWFAALLIWNTLEGNFGADPIQGLSHFTGLAALNTLFITLAVSPFARWLKQGQLVKVRRVLGLYSFAWAVLHLAVYIALDLNFQWTLIADEIVSRPYLSLGAVCWLVLFALAITSSHKIQRTMGRYWQQLHNWVYLALILAPIHYLWSVKSGLIEPVIYLVVSIALLAMRYHTFRRWFAQFATAHPRS</sequence>
<gene>
    <name evidence="8" type="primary">msrQ</name>
    <name evidence="10" type="ORF">ABT56_12045</name>
</gene>
<keyword evidence="2 8" id="KW-0813">Transport</keyword>
<dbReference type="GO" id="GO:0005886">
    <property type="term" value="C:plasma membrane"/>
    <property type="evidence" value="ECO:0007669"/>
    <property type="project" value="UniProtKB-SubCell"/>
</dbReference>
<comment type="caution">
    <text evidence="10">The sequence shown here is derived from an EMBL/GenBank/DDBJ whole genome shotgun (WGS) entry which is preliminary data.</text>
</comment>
<dbReference type="GO" id="GO:0046872">
    <property type="term" value="F:metal ion binding"/>
    <property type="evidence" value="ECO:0007669"/>
    <property type="project" value="UniProtKB-KW"/>
</dbReference>
<evidence type="ECO:0000256" key="6">
    <source>
        <dbReference type="ARBA" id="ARBA00023004"/>
    </source>
</evidence>
<feature type="transmembrane region" description="Helical" evidence="8">
    <location>
        <begin position="118"/>
        <end position="137"/>
    </location>
</feature>
<keyword evidence="8" id="KW-0288">FMN</keyword>
<comment type="function">
    <text evidence="8">Part of the MsrPQ system that repairs oxidized periplasmic proteins containing methionine sulfoxide residues (Met-O), using respiratory chain electrons. Thus protects these proteins from oxidative-stress damage caused by reactive species of oxygen and chlorine generated by the host defense mechanisms. MsrPQ is essential for the maintenance of envelope integrity under bleach stress, rescuing a wide series of structurally unrelated periplasmic proteins from methionine oxidation. MsrQ provides electrons for reduction to the reductase catalytic subunit MsrP, using the quinone pool of the respiratory chain.</text>
</comment>
<dbReference type="PANTHER" id="PTHR36964">
    <property type="entry name" value="PROTEIN-METHIONINE-SULFOXIDE REDUCTASE HEME-BINDING SUBUNIT MSRQ"/>
    <property type="match status" value="1"/>
</dbReference>
<comment type="cofactor">
    <cofactor evidence="8">
        <name>heme b</name>
        <dbReference type="ChEBI" id="CHEBI:60344"/>
    </cofactor>
    <text evidence="8">Binds 1 heme b (iron(II)-protoporphyrin IX) group per subunit.</text>
</comment>
<evidence type="ECO:0000256" key="4">
    <source>
        <dbReference type="ARBA" id="ARBA00022692"/>
    </source>
</evidence>
<evidence type="ECO:0000259" key="9">
    <source>
        <dbReference type="Pfam" id="PF01794"/>
    </source>
</evidence>
<comment type="subcellular location">
    <subcellularLocation>
        <location evidence="8">Cell membrane</location>
        <topology evidence="8">Multi-pass membrane protein</topology>
    </subcellularLocation>
    <subcellularLocation>
        <location evidence="1">Membrane</location>
        <topology evidence="1">Multi-pass membrane protein</topology>
    </subcellularLocation>
</comment>
<keyword evidence="4 8" id="KW-0812">Transmembrane</keyword>
<dbReference type="GO" id="GO:0030091">
    <property type="term" value="P:protein repair"/>
    <property type="evidence" value="ECO:0007669"/>
    <property type="project" value="UniProtKB-UniRule"/>
</dbReference>
<dbReference type="InterPro" id="IPR022837">
    <property type="entry name" value="MsrQ-like"/>
</dbReference>
<reference evidence="10 11" key="1">
    <citation type="submission" date="2015-05" db="EMBL/GenBank/DDBJ databases">
        <title>Photobacterium galathea sp. nov.</title>
        <authorList>
            <person name="Machado H."/>
            <person name="Gram L."/>
        </authorList>
    </citation>
    <scope>NUCLEOTIDE SEQUENCE [LARGE SCALE GENOMIC DNA]</scope>
    <source>
        <strain evidence="10 11">CGMCC 1.12159</strain>
    </source>
</reference>
<accession>A0A0J1H109</accession>
<dbReference type="Pfam" id="PF01794">
    <property type="entry name" value="Ferric_reduct"/>
    <property type="match status" value="1"/>
</dbReference>
<name>A0A0J1H109_9GAMM</name>
<dbReference type="InterPro" id="IPR013130">
    <property type="entry name" value="Fe3_Rdtase_TM_dom"/>
</dbReference>
<comment type="cofactor">
    <cofactor evidence="8">
        <name>FMN</name>
        <dbReference type="ChEBI" id="CHEBI:58210"/>
    </cofactor>
    <text evidence="8">Binds 1 FMN per subunit.</text>
</comment>
<dbReference type="GO" id="GO:0010181">
    <property type="term" value="F:FMN binding"/>
    <property type="evidence" value="ECO:0007669"/>
    <property type="project" value="UniProtKB-UniRule"/>
</dbReference>
<keyword evidence="11" id="KW-1185">Reference proteome</keyword>
<dbReference type="GO" id="GO:0009055">
    <property type="term" value="F:electron transfer activity"/>
    <property type="evidence" value="ECO:0007669"/>
    <property type="project" value="UniProtKB-UniRule"/>
</dbReference>
<dbReference type="EMBL" id="LDOT01000014">
    <property type="protein sequence ID" value="KLV05484.1"/>
    <property type="molecule type" value="Genomic_DNA"/>
</dbReference>
<organism evidence="10 11">
    <name type="scientific">Photobacterium aquae</name>
    <dbReference type="NCBI Taxonomy" id="1195763"/>
    <lineage>
        <taxon>Bacteria</taxon>
        <taxon>Pseudomonadati</taxon>
        <taxon>Pseudomonadota</taxon>
        <taxon>Gammaproteobacteria</taxon>
        <taxon>Vibrionales</taxon>
        <taxon>Vibrionaceae</taxon>
        <taxon>Photobacterium</taxon>
    </lineage>
</organism>
<dbReference type="PATRIC" id="fig|1195763.3.peg.2542"/>
<keyword evidence="7 8" id="KW-0472">Membrane</keyword>
<dbReference type="NCBIfam" id="NF003831">
    <property type="entry name" value="PRK05419.1-2"/>
    <property type="match status" value="1"/>
</dbReference>
<keyword evidence="5 8" id="KW-1133">Transmembrane helix</keyword>
<comment type="similarity">
    <text evidence="8">Belongs to the MsrQ family.</text>
</comment>
<dbReference type="STRING" id="1195763.ABT56_12045"/>
<feature type="transmembrane region" description="Helical" evidence="8">
    <location>
        <begin position="12"/>
        <end position="31"/>
    </location>
</feature>
<evidence type="ECO:0000313" key="10">
    <source>
        <dbReference type="EMBL" id="KLV05484.1"/>
    </source>
</evidence>
<dbReference type="PANTHER" id="PTHR36964:SF1">
    <property type="entry name" value="PROTEIN-METHIONINE-SULFOXIDE REDUCTASE HEME-BINDING SUBUNIT MSRQ"/>
    <property type="match status" value="1"/>
</dbReference>
<evidence type="ECO:0000313" key="11">
    <source>
        <dbReference type="Proteomes" id="UP000036097"/>
    </source>
</evidence>
<evidence type="ECO:0000256" key="1">
    <source>
        <dbReference type="ARBA" id="ARBA00004141"/>
    </source>
</evidence>
<keyword evidence="6 8" id="KW-0408">Iron</keyword>
<keyword evidence="8" id="KW-0249">Electron transport</keyword>
<comment type="subunit">
    <text evidence="8">Heterodimer of a catalytic subunit (MsrP) and a heme-binding subunit (MsrQ).</text>
</comment>
<evidence type="ECO:0000256" key="2">
    <source>
        <dbReference type="ARBA" id="ARBA00022448"/>
    </source>
</evidence>
<keyword evidence="3 8" id="KW-0349">Heme</keyword>
<feature type="transmembrane region" description="Helical" evidence="8">
    <location>
        <begin position="149"/>
        <end position="166"/>
    </location>
</feature>
<proteinExistence type="inferred from homology"/>